<dbReference type="SUPFAM" id="SSF81411">
    <property type="entry name" value="Mitochondrial cytochrome c oxidase subunit VIa"/>
    <property type="match status" value="1"/>
</dbReference>
<reference evidence="7" key="2">
    <citation type="submission" date="2018-10" db="UniProtKB">
        <authorList>
            <consortium name="EnsemblPlants"/>
        </authorList>
    </citation>
    <scope>IDENTIFICATION</scope>
</reference>
<dbReference type="FunFam" id="4.10.95.10:FF:000002">
    <property type="entry name" value="Cytochrome c oxidase subunit Via"/>
    <property type="match status" value="1"/>
</dbReference>
<proteinExistence type="predicted"/>
<protein>
    <recommendedName>
        <fullName evidence="9">Cytochrome c oxidase subunit 6a, mitochondrial</fullName>
    </recommendedName>
</protein>
<dbReference type="SMR" id="A0A3B6INK3"/>
<dbReference type="Gramene" id="TraesNOR4B03G02307970.1">
    <property type="protein sequence ID" value="TraesNOR4B03G02307970.1"/>
    <property type="gene ID" value="TraesNOR4B03G02307970"/>
</dbReference>
<dbReference type="STRING" id="4565.A0A3B6INK3"/>
<evidence type="ECO:0000256" key="2">
    <source>
        <dbReference type="ARBA" id="ARBA00022792"/>
    </source>
</evidence>
<dbReference type="Gramene" id="TraesSTA4B03G02284810.1">
    <property type="protein sequence ID" value="TraesSTA4B03G02284810.1"/>
    <property type="gene ID" value="TraesSTA4B03G02284810"/>
</dbReference>
<feature type="region of interest" description="Disordered" evidence="6">
    <location>
        <begin position="1"/>
        <end position="34"/>
    </location>
</feature>
<dbReference type="EnsemblPlants" id="TraesCS4B02G150100.1">
    <property type="protein sequence ID" value="TraesCS4B02G150100.1"/>
    <property type="gene ID" value="TraesCS4B02G150100"/>
</dbReference>
<dbReference type="GO" id="GO:0006123">
    <property type="term" value="P:mitochondrial electron transport, cytochrome c to oxygen"/>
    <property type="evidence" value="ECO:0000318"/>
    <property type="project" value="GO_Central"/>
</dbReference>
<keyword evidence="5" id="KW-0472">Membrane</keyword>
<keyword evidence="8" id="KW-1185">Reference proteome</keyword>
<evidence type="ECO:0000256" key="1">
    <source>
        <dbReference type="ARBA" id="ARBA00004273"/>
    </source>
</evidence>
<evidence type="ECO:0000256" key="6">
    <source>
        <dbReference type="SAM" id="MobiDB-lite"/>
    </source>
</evidence>
<keyword evidence="2" id="KW-0999">Mitochondrion inner membrane</keyword>
<dbReference type="Gramene" id="TraesCS4B03G0369700.1">
    <property type="protein sequence ID" value="TraesCS4B03G0369700.1.CDS"/>
    <property type="gene ID" value="TraesCS4B03G0369700"/>
</dbReference>
<dbReference type="Gramene" id="TraesCS4B02G150100.1">
    <property type="protein sequence ID" value="TraesCS4B02G150100.1"/>
    <property type="gene ID" value="TraesCS4B02G150100"/>
</dbReference>
<dbReference type="InterPro" id="IPR036418">
    <property type="entry name" value="Cyt_c_oxidase_su6a_sf"/>
</dbReference>
<reference evidence="7" key="1">
    <citation type="submission" date="2018-08" db="EMBL/GenBank/DDBJ databases">
        <authorList>
            <person name="Rossello M."/>
        </authorList>
    </citation>
    <scope>NUCLEOTIDE SEQUENCE [LARGE SCALE GENOMIC DNA]</scope>
    <source>
        <strain evidence="7">cv. Chinese Spring</strain>
    </source>
</reference>
<dbReference type="Gramene" id="TraesJAG4B03G02290070.1">
    <property type="protein sequence ID" value="TraesJAG4B03G02290070.1"/>
    <property type="gene ID" value="TraesJAG4B03G02290070"/>
</dbReference>
<evidence type="ECO:0000256" key="4">
    <source>
        <dbReference type="ARBA" id="ARBA00023128"/>
    </source>
</evidence>
<dbReference type="InterPro" id="IPR001349">
    <property type="entry name" value="Cyt_c_oxidase_su6a"/>
</dbReference>
<evidence type="ECO:0000313" key="7">
    <source>
        <dbReference type="EnsemblPlants" id="TraesCS4B02G150100.1"/>
    </source>
</evidence>
<evidence type="ECO:0000256" key="5">
    <source>
        <dbReference type="ARBA" id="ARBA00023136"/>
    </source>
</evidence>
<dbReference type="GO" id="GO:0005743">
    <property type="term" value="C:mitochondrial inner membrane"/>
    <property type="evidence" value="ECO:0007669"/>
    <property type="project" value="UniProtKB-SubCell"/>
</dbReference>
<keyword evidence="3" id="KW-0809">Transit peptide</keyword>
<dbReference type="Gramene" id="TraesLDM4B03G02289580.1">
    <property type="protein sequence ID" value="TraesLDM4B03G02289580.1"/>
    <property type="gene ID" value="TraesLDM4B03G02289580"/>
</dbReference>
<dbReference type="Gramene" id="TraesMAC4B03G02285600.1">
    <property type="protein sequence ID" value="TraesMAC4B03G02285600.1"/>
    <property type="gene ID" value="TraesMAC4B03G02285600"/>
</dbReference>
<dbReference type="Gramene" id="TraesSYM4B03G02317690.1">
    <property type="protein sequence ID" value="TraesSYM4B03G02317690.1"/>
    <property type="gene ID" value="TraesSYM4B03G02317690"/>
</dbReference>
<dbReference type="Gramene" id="TraesJUL4B03G02314350.1">
    <property type="protein sequence ID" value="TraesJUL4B03G02314350.1"/>
    <property type="gene ID" value="TraesJUL4B03G02314350"/>
</dbReference>
<dbReference type="Gene3D" id="4.10.95.10">
    <property type="entry name" value="Cytochrome c oxidase, subunit VIa"/>
    <property type="match status" value="1"/>
</dbReference>
<dbReference type="AlphaFoldDB" id="A0A3B6INK3"/>
<dbReference type="Gramene" id="TraesARI4B03G02326670.1">
    <property type="protein sequence ID" value="TraesARI4B03G02326670.1"/>
    <property type="gene ID" value="TraesARI4B03G02326670"/>
</dbReference>
<dbReference type="PANTHER" id="PTHR11504">
    <property type="entry name" value="CYTOCHROME C OXIDASE POLYPEPTIDE VIA"/>
    <property type="match status" value="1"/>
</dbReference>
<dbReference type="Proteomes" id="UP000019116">
    <property type="component" value="Chromosome 4B"/>
</dbReference>
<comment type="subcellular location">
    <subcellularLocation>
        <location evidence="1">Mitochondrion inner membrane</location>
    </subcellularLocation>
</comment>
<keyword evidence="4" id="KW-0496">Mitochondrion</keyword>
<evidence type="ECO:0000256" key="3">
    <source>
        <dbReference type="ARBA" id="ARBA00022946"/>
    </source>
</evidence>
<dbReference type="Gramene" id="TraesLAC4B03G02244280.1">
    <property type="protein sequence ID" value="TraesLAC4B03G02244280.1"/>
    <property type="gene ID" value="TraesLAC4B03G02244280"/>
</dbReference>
<evidence type="ECO:0008006" key="9">
    <source>
        <dbReference type="Google" id="ProtNLM"/>
    </source>
</evidence>
<dbReference type="OrthoDB" id="5947505at2759"/>
<dbReference type="PANTHER" id="PTHR11504:SF0">
    <property type="entry name" value="CYTOCHROME C OXIDASE SUBUNIT"/>
    <property type="match status" value="1"/>
</dbReference>
<sequence>MASLTARSGLRSLATRARRPGPAPVGRRMSSSAQDDAYEMSKWEKITTMGVTYTLMAAWNLSKGHPHFDEPPAYPYLHIHNKEFPWGMNCLPLPSRAHFNAYVCNFLLDLTV</sequence>
<dbReference type="GO" id="GO:0030234">
    <property type="term" value="F:enzyme regulator activity"/>
    <property type="evidence" value="ECO:0000318"/>
    <property type="project" value="GO_Central"/>
</dbReference>
<name>A0A3B6INK3_WHEAT</name>
<organism evidence="7">
    <name type="scientific">Triticum aestivum</name>
    <name type="common">Wheat</name>
    <dbReference type="NCBI Taxonomy" id="4565"/>
    <lineage>
        <taxon>Eukaryota</taxon>
        <taxon>Viridiplantae</taxon>
        <taxon>Streptophyta</taxon>
        <taxon>Embryophyta</taxon>
        <taxon>Tracheophyta</taxon>
        <taxon>Spermatophyta</taxon>
        <taxon>Magnoliopsida</taxon>
        <taxon>Liliopsida</taxon>
        <taxon>Poales</taxon>
        <taxon>Poaceae</taxon>
        <taxon>BOP clade</taxon>
        <taxon>Pooideae</taxon>
        <taxon>Triticodae</taxon>
        <taxon>Triticeae</taxon>
        <taxon>Triticinae</taxon>
        <taxon>Triticum</taxon>
    </lineage>
</organism>
<evidence type="ECO:0000313" key="8">
    <source>
        <dbReference type="Proteomes" id="UP000019116"/>
    </source>
</evidence>
<accession>A0A3B6INK3</accession>